<accession>D7FMR4</accession>
<keyword evidence="2" id="KW-0472">Membrane</keyword>
<gene>
    <name evidence="3" type="ORF">Esi_0017_0213</name>
</gene>
<reference evidence="3 4" key="1">
    <citation type="journal article" date="2010" name="Nature">
        <title>The Ectocarpus genome and the independent evolution of multicellularity in brown algae.</title>
        <authorList>
            <person name="Cock J.M."/>
            <person name="Sterck L."/>
            <person name="Rouze P."/>
            <person name="Scornet D."/>
            <person name="Allen A.E."/>
            <person name="Amoutzias G."/>
            <person name="Anthouard V."/>
            <person name="Artiguenave F."/>
            <person name="Aury J.M."/>
            <person name="Badger J.H."/>
            <person name="Beszteri B."/>
            <person name="Billiau K."/>
            <person name="Bonnet E."/>
            <person name="Bothwell J.H."/>
            <person name="Bowler C."/>
            <person name="Boyen C."/>
            <person name="Brownlee C."/>
            <person name="Carrano C.J."/>
            <person name="Charrier B."/>
            <person name="Cho G.Y."/>
            <person name="Coelho S.M."/>
            <person name="Collen J."/>
            <person name="Corre E."/>
            <person name="Da Silva C."/>
            <person name="Delage L."/>
            <person name="Delaroque N."/>
            <person name="Dittami S.M."/>
            <person name="Doulbeau S."/>
            <person name="Elias M."/>
            <person name="Farnham G."/>
            <person name="Gachon C.M."/>
            <person name="Gschloessl B."/>
            <person name="Heesch S."/>
            <person name="Jabbari K."/>
            <person name="Jubin C."/>
            <person name="Kawai H."/>
            <person name="Kimura K."/>
            <person name="Kloareg B."/>
            <person name="Kupper F.C."/>
            <person name="Lang D."/>
            <person name="Le Bail A."/>
            <person name="Leblanc C."/>
            <person name="Lerouge P."/>
            <person name="Lohr M."/>
            <person name="Lopez P.J."/>
            <person name="Martens C."/>
            <person name="Maumus F."/>
            <person name="Michel G."/>
            <person name="Miranda-Saavedra D."/>
            <person name="Morales J."/>
            <person name="Moreau H."/>
            <person name="Motomura T."/>
            <person name="Nagasato C."/>
            <person name="Napoli C.A."/>
            <person name="Nelson D.R."/>
            <person name="Nyvall-Collen P."/>
            <person name="Peters A.F."/>
            <person name="Pommier C."/>
            <person name="Potin P."/>
            <person name="Poulain J."/>
            <person name="Quesneville H."/>
            <person name="Read B."/>
            <person name="Rensing S.A."/>
            <person name="Ritter A."/>
            <person name="Rousvoal S."/>
            <person name="Samanta M."/>
            <person name="Samson G."/>
            <person name="Schroeder D.C."/>
            <person name="Segurens B."/>
            <person name="Strittmatter M."/>
            <person name="Tonon T."/>
            <person name="Tregear J.W."/>
            <person name="Valentin K."/>
            <person name="von Dassow P."/>
            <person name="Yamagishi T."/>
            <person name="Van de Peer Y."/>
            <person name="Wincker P."/>
        </authorList>
    </citation>
    <scope>NUCLEOTIDE SEQUENCE [LARGE SCALE GENOMIC DNA]</scope>
    <source>
        <strain evidence="4">Ec32 / CCAP1310/4</strain>
    </source>
</reference>
<proteinExistence type="predicted"/>
<keyword evidence="2" id="KW-1133">Transmembrane helix</keyword>
<feature type="region of interest" description="Disordered" evidence="1">
    <location>
        <begin position="1"/>
        <end position="23"/>
    </location>
</feature>
<feature type="transmembrane region" description="Helical" evidence="2">
    <location>
        <begin position="40"/>
        <end position="73"/>
    </location>
</feature>
<evidence type="ECO:0000313" key="4">
    <source>
        <dbReference type="Proteomes" id="UP000002630"/>
    </source>
</evidence>
<name>D7FMR4_ECTSI</name>
<feature type="region of interest" description="Disordered" evidence="1">
    <location>
        <begin position="197"/>
        <end position="220"/>
    </location>
</feature>
<protein>
    <submittedName>
        <fullName evidence="3">Uncharacterized protein</fullName>
    </submittedName>
</protein>
<evidence type="ECO:0000256" key="2">
    <source>
        <dbReference type="SAM" id="Phobius"/>
    </source>
</evidence>
<dbReference type="EMBL" id="FN649749">
    <property type="protein sequence ID" value="CBJ25961.1"/>
    <property type="molecule type" value="Genomic_DNA"/>
</dbReference>
<sequence length="220" mass="23962">MVAPVETPQPPPPSATSDPLAVADRKPKLRSRRAGYFRKLCSGIVGPLGLVVGLSLALVLVVVSLLGSVLLWFRGLYEVFEWLTQPIEQDGSESDPCHVSLVGKGAILPGALRARKGGWQDAIRVVEASNYGPIAQRKRTIVGGPVPGHYDVGALLQMTTGWTLGHLSSLVRMKEEESRKEESMLREIDDERSRIEAADAAETEYGRRGGNGKRVSFYEN</sequence>
<keyword evidence="2" id="KW-0812">Transmembrane</keyword>
<dbReference type="InParanoid" id="D7FMR4"/>
<keyword evidence="4" id="KW-1185">Reference proteome</keyword>
<dbReference type="AlphaFoldDB" id="D7FMR4"/>
<dbReference type="EMBL" id="FN648214">
    <property type="protein sequence ID" value="CBJ25961.1"/>
    <property type="molecule type" value="Genomic_DNA"/>
</dbReference>
<dbReference type="Proteomes" id="UP000002630">
    <property type="component" value="Linkage Group LG24"/>
</dbReference>
<evidence type="ECO:0000313" key="3">
    <source>
        <dbReference type="EMBL" id="CBJ25961.1"/>
    </source>
</evidence>
<evidence type="ECO:0000256" key="1">
    <source>
        <dbReference type="SAM" id="MobiDB-lite"/>
    </source>
</evidence>
<organism evidence="3 4">
    <name type="scientific">Ectocarpus siliculosus</name>
    <name type="common">Brown alga</name>
    <name type="synonym">Conferva siliculosa</name>
    <dbReference type="NCBI Taxonomy" id="2880"/>
    <lineage>
        <taxon>Eukaryota</taxon>
        <taxon>Sar</taxon>
        <taxon>Stramenopiles</taxon>
        <taxon>Ochrophyta</taxon>
        <taxon>PX clade</taxon>
        <taxon>Phaeophyceae</taxon>
        <taxon>Ectocarpales</taxon>
        <taxon>Ectocarpaceae</taxon>
        <taxon>Ectocarpus</taxon>
    </lineage>
</organism>